<protein>
    <submittedName>
        <fullName evidence="1">Uncharacterized protein</fullName>
    </submittedName>
</protein>
<comment type="caution">
    <text evidence="1">The sequence shown here is derived from an EMBL/GenBank/DDBJ whole genome shotgun (WGS) entry which is preliminary data.</text>
</comment>
<gene>
    <name evidence="1" type="ORF">BJ138DRAFT_853320</name>
</gene>
<keyword evidence="2" id="KW-1185">Reference proteome</keyword>
<reference evidence="1" key="1">
    <citation type="journal article" date="2021" name="New Phytol.">
        <title>Evolutionary innovations through gain and loss of genes in the ectomycorrhizal Boletales.</title>
        <authorList>
            <person name="Wu G."/>
            <person name="Miyauchi S."/>
            <person name="Morin E."/>
            <person name="Kuo A."/>
            <person name="Drula E."/>
            <person name="Varga T."/>
            <person name="Kohler A."/>
            <person name="Feng B."/>
            <person name="Cao Y."/>
            <person name="Lipzen A."/>
            <person name="Daum C."/>
            <person name="Hundley H."/>
            <person name="Pangilinan J."/>
            <person name="Johnson J."/>
            <person name="Barry K."/>
            <person name="LaButti K."/>
            <person name="Ng V."/>
            <person name="Ahrendt S."/>
            <person name="Min B."/>
            <person name="Choi I.G."/>
            <person name="Park H."/>
            <person name="Plett J.M."/>
            <person name="Magnuson J."/>
            <person name="Spatafora J.W."/>
            <person name="Nagy L.G."/>
            <person name="Henrissat B."/>
            <person name="Grigoriev I.V."/>
            <person name="Yang Z.L."/>
            <person name="Xu J."/>
            <person name="Martin F.M."/>
        </authorList>
    </citation>
    <scope>NUCLEOTIDE SEQUENCE</scope>
    <source>
        <strain evidence="1">ATCC 28755</strain>
    </source>
</reference>
<organism evidence="1 2">
    <name type="scientific">Hygrophoropsis aurantiaca</name>
    <dbReference type="NCBI Taxonomy" id="72124"/>
    <lineage>
        <taxon>Eukaryota</taxon>
        <taxon>Fungi</taxon>
        <taxon>Dikarya</taxon>
        <taxon>Basidiomycota</taxon>
        <taxon>Agaricomycotina</taxon>
        <taxon>Agaricomycetes</taxon>
        <taxon>Agaricomycetidae</taxon>
        <taxon>Boletales</taxon>
        <taxon>Coniophorineae</taxon>
        <taxon>Hygrophoropsidaceae</taxon>
        <taxon>Hygrophoropsis</taxon>
    </lineage>
</organism>
<proteinExistence type="predicted"/>
<dbReference type="Proteomes" id="UP000790377">
    <property type="component" value="Unassembled WGS sequence"/>
</dbReference>
<evidence type="ECO:0000313" key="1">
    <source>
        <dbReference type="EMBL" id="KAH7904874.1"/>
    </source>
</evidence>
<sequence>MHRQIGNTVPWPVSIALGWELRSALMKPWVKDQESGFGSLWGWRLSEAGIVIKSEGCVGKKCCIGKYYIGVFLLLLGCS</sequence>
<evidence type="ECO:0000313" key="2">
    <source>
        <dbReference type="Proteomes" id="UP000790377"/>
    </source>
</evidence>
<dbReference type="EMBL" id="MU268337">
    <property type="protein sequence ID" value="KAH7904874.1"/>
    <property type="molecule type" value="Genomic_DNA"/>
</dbReference>
<name>A0ACB7ZVH8_9AGAM</name>
<accession>A0ACB7ZVH8</accession>